<gene>
    <name evidence="2" type="ORF">A3A21_00970</name>
</gene>
<feature type="transmembrane region" description="Helical" evidence="1">
    <location>
        <begin position="53"/>
        <end position="72"/>
    </location>
</feature>
<dbReference type="Proteomes" id="UP000176996">
    <property type="component" value="Unassembled WGS sequence"/>
</dbReference>
<accession>A0A1F6BW96</accession>
<organism evidence="2 3">
    <name type="scientific">Candidatus Jorgensenbacteria bacterium RIFCSPLOWO2_01_FULL_45_25b</name>
    <dbReference type="NCBI Taxonomy" id="1798471"/>
    <lineage>
        <taxon>Bacteria</taxon>
        <taxon>Candidatus Joergenseniibacteriota</taxon>
    </lineage>
</organism>
<name>A0A1F6BW96_9BACT</name>
<dbReference type="AlphaFoldDB" id="A0A1F6BW96"/>
<comment type="caution">
    <text evidence="2">The sequence shown here is derived from an EMBL/GenBank/DDBJ whole genome shotgun (WGS) entry which is preliminary data.</text>
</comment>
<sequence>MPNALLYHHEDFFTPGSSPRDAISLKQILHILKSLMYALFLPQRKQRRIIRELNFGFFFAFAINAVLAMMLGSRR</sequence>
<proteinExistence type="predicted"/>
<evidence type="ECO:0000256" key="1">
    <source>
        <dbReference type="SAM" id="Phobius"/>
    </source>
</evidence>
<keyword evidence="1" id="KW-0812">Transmembrane</keyword>
<protein>
    <submittedName>
        <fullName evidence="2">Uncharacterized protein</fullName>
    </submittedName>
</protein>
<evidence type="ECO:0000313" key="3">
    <source>
        <dbReference type="Proteomes" id="UP000176996"/>
    </source>
</evidence>
<keyword evidence="1" id="KW-1133">Transmembrane helix</keyword>
<dbReference type="EMBL" id="MFKK01000018">
    <property type="protein sequence ID" value="OGG40787.1"/>
    <property type="molecule type" value="Genomic_DNA"/>
</dbReference>
<evidence type="ECO:0000313" key="2">
    <source>
        <dbReference type="EMBL" id="OGG40787.1"/>
    </source>
</evidence>
<reference evidence="2 3" key="1">
    <citation type="journal article" date="2016" name="Nat. Commun.">
        <title>Thousands of microbial genomes shed light on interconnected biogeochemical processes in an aquifer system.</title>
        <authorList>
            <person name="Anantharaman K."/>
            <person name="Brown C.T."/>
            <person name="Hug L.A."/>
            <person name="Sharon I."/>
            <person name="Castelle C.J."/>
            <person name="Probst A.J."/>
            <person name="Thomas B.C."/>
            <person name="Singh A."/>
            <person name="Wilkins M.J."/>
            <person name="Karaoz U."/>
            <person name="Brodie E.L."/>
            <person name="Williams K.H."/>
            <person name="Hubbard S.S."/>
            <person name="Banfield J.F."/>
        </authorList>
    </citation>
    <scope>NUCLEOTIDE SEQUENCE [LARGE SCALE GENOMIC DNA]</scope>
</reference>
<keyword evidence="1" id="KW-0472">Membrane</keyword>